<evidence type="ECO:0000256" key="1">
    <source>
        <dbReference type="ARBA" id="ARBA00004370"/>
    </source>
</evidence>
<evidence type="ECO:0000256" key="2">
    <source>
        <dbReference type="ARBA" id="ARBA00006914"/>
    </source>
</evidence>
<dbReference type="InterPro" id="IPR003593">
    <property type="entry name" value="AAA+_ATPase"/>
</dbReference>
<dbReference type="FunFam" id="3.40.50.300:FF:000109">
    <property type="entry name" value="Peroxisomal biogenesis factor 6"/>
    <property type="match status" value="1"/>
</dbReference>
<evidence type="ECO:0000256" key="5">
    <source>
        <dbReference type="ARBA" id="ARBA00022801"/>
    </source>
</evidence>
<accession>A0A8I6RMM9</accession>
<keyword evidence="4" id="KW-0547">Nucleotide-binding</keyword>
<dbReference type="CTD" id="5190"/>
<dbReference type="PANTHER" id="PTHR23077:SF9">
    <property type="entry name" value="PEROXISOMAL ATPASE PEX6"/>
    <property type="match status" value="1"/>
</dbReference>
<comment type="subcellular location">
    <subcellularLocation>
        <location evidence="1">Membrane</location>
    </subcellularLocation>
</comment>
<evidence type="ECO:0000256" key="7">
    <source>
        <dbReference type="ARBA" id="ARBA00023136"/>
    </source>
</evidence>
<dbReference type="InterPro" id="IPR027417">
    <property type="entry name" value="P-loop_NTPase"/>
</dbReference>
<dbReference type="AlphaFoldDB" id="A0A8I6RMM9"/>
<evidence type="ECO:0000313" key="13">
    <source>
        <dbReference type="Proteomes" id="UP000494040"/>
    </source>
</evidence>
<evidence type="ECO:0000256" key="8">
    <source>
        <dbReference type="ARBA" id="ARBA00034811"/>
    </source>
</evidence>
<dbReference type="RefSeq" id="XP_014247998.1">
    <property type="nucleotide sequence ID" value="XM_014392512.2"/>
</dbReference>
<evidence type="ECO:0000256" key="3">
    <source>
        <dbReference type="ARBA" id="ARBA00022593"/>
    </source>
</evidence>
<dbReference type="PANTHER" id="PTHR23077">
    <property type="entry name" value="AAA-FAMILY ATPASE"/>
    <property type="match status" value="1"/>
</dbReference>
<dbReference type="SUPFAM" id="SSF52540">
    <property type="entry name" value="P-loop containing nucleoside triphosphate hydrolases"/>
    <property type="match status" value="2"/>
</dbReference>
<name>A0A8I6RMM9_CIMLE</name>
<evidence type="ECO:0000256" key="6">
    <source>
        <dbReference type="ARBA" id="ARBA00022840"/>
    </source>
</evidence>
<dbReference type="PROSITE" id="PS00674">
    <property type="entry name" value="AAA"/>
    <property type="match status" value="1"/>
</dbReference>
<evidence type="ECO:0000259" key="11">
    <source>
        <dbReference type="SMART" id="SM00382"/>
    </source>
</evidence>
<dbReference type="KEGG" id="clec:106665796"/>
<dbReference type="InterPro" id="IPR003959">
    <property type="entry name" value="ATPase_AAA_core"/>
</dbReference>
<dbReference type="Proteomes" id="UP000494040">
    <property type="component" value="Unassembled WGS sequence"/>
</dbReference>
<keyword evidence="5" id="KW-0378">Hydrolase</keyword>
<organism evidence="12 13">
    <name type="scientific">Cimex lectularius</name>
    <name type="common">Bed bug</name>
    <name type="synonym">Acanthia lectularia</name>
    <dbReference type="NCBI Taxonomy" id="79782"/>
    <lineage>
        <taxon>Eukaryota</taxon>
        <taxon>Metazoa</taxon>
        <taxon>Ecdysozoa</taxon>
        <taxon>Arthropoda</taxon>
        <taxon>Hexapoda</taxon>
        <taxon>Insecta</taxon>
        <taxon>Pterygota</taxon>
        <taxon>Neoptera</taxon>
        <taxon>Paraneoptera</taxon>
        <taxon>Hemiptera</taxon>
        <taxon>Heteroptera</taxon>
        <taxon>Panheteroptera</taxon>
        <taxon>Cimicomorpha</taxon>
        <taxon>Cimicidae</taxon>
        <taxon>Cimex</taxon>
    </lineage>
</organism>
<dbReference type="GO" id="GO:0016558">
    <property type="term" value="P:protein import into peroxisome matrix"/>
    <property type="evidence" value="ECO:0007669"/>
    <property type="project" value="TreeGrafter"/>
</dbReference>
<dbReference type="InterPro" id="IPR003960">
    <property type="entry name" value="ATPase_AAA_CS"/>
</dbReference>
<dbReference type="GO" id="GO:0005524">
    <property type="term" value="F:ATP binding"/>
    <property type="evidence" value="ECO:0007669"/>
    <property type="project" value="UniProtKB-KW"/>
</dbReference>
<evidence type="ECO:0000313" key="12">
    <source>
        <dbReference type="EnsemblMetazoa" id="XP_014247998.1"/>
    </source>
</evidence>
<dbReference type="GO" id="GO:0005829">
    <property type="term" value="C:cytosol"/>
    <property type="evidence" value="ECO:0007669"/>
    <property type="project" value="TreeGrafter"/>
</dbReference>
<feature type="domain" description="AAA+ ATPase" evidence="11">
    <location>
        <begin position="534"/>
        <end position="672"/>
    </location>
</feature>
<evidence type="ECO:0000256" key="9">
    <source>
        <dbReference type="ARBA" id="ARBA00034920"/>
    </source>
</evidence>
<reference evidence="12" key="1">
    <citation type="submission" date="2022-01" db="UniProtKB">
        <authorList>
            <consortium name="EnsemblMetazoa"/>
        </authorList>
    </citation>
    <scope>IDENTIFICATION</scope>
</reference>
<dbReference type="Gene3D" id="1.10.8.60">
    <property type="match status" value="1"/>
</dbReference>
<protein>
    <recommendedName>
        <fullName evidence="8">Peroxisomal ATPase PEX6</fullName>
    </recommendedName>
    <alternativeName>
        <fullName evidence="9">Peroxin-6</fullName>
    </alternativeName>
</protein>
<keyword evidence="3" id="KW-0962">Peroxisome biogenesis</keyword>
<dbReference type="GO" id="GO:0016887">
    <property type="term" value="F:ATP hydrolysis activity"/>
    <property type="evidence" value="ECO:0007669"/>
    <property type="project" value="InterPro"/>
</dbReference>
<keyword evidence="7" id="KW-0472">Membrane</keyword>
<comment type="similarity">
    <text evidence="2">Belongs to the AAA ATPase family.</text>
</comment>
<dbReference type="Gene3D" id="3.40.50.300">
    <property type="entry name" value="P-loop containing nucleotide triphosphate hydrolases"/>
    <property type="match status" value="2"/>
</dbReference>
<dbReference type="EnsemblMetazoa" id="XM_014392512.2">
    <property type="protein sequence ID" value="XP_014247998.1"/>
    <property type="gene ID" value="LOC106665796"/>
</dbReference>
<keyword evidence="6" id="KW-0067">ATP-binding</keyword>
<dbReference type="Pfam" id="PF00004">
    <property type="entry name" value="AAA"/>
    <property type="match status" value="2"/>
</dbReference>
<dbReference type="GeneID" id="106665796"/>
<evidence type="ECO:0000256" key="10">
    <source>
        <dbReference type="ARBA" id="ARBA00048778"/>
    </source>
</evidence>
<dbReference type="OrthoDB" id="2187at2759"/>
<comment type="catalytic activity">
    <reaction evidence="10">
        <text>ATP + H2O = ADP + phosphate + H(+)</text>
        <dbReference type="Rhea" id="RHEA:13065"/>
        <dbReference type="ChEBI" id="CHEBI:15377"/>
        <dbReference type="ChEBI" id="CHEBI:15378"/>
        <dbReference type="ChEBI" id="CHEBI:30616"/>
        <dbReference type="ChEBI" id="CHEBI:43474"/>
        <dbReference type="ChEBI" id="CHEBI:456216"/>
    </reaction>
    <physiologicalReaction direction="left-to-right" evidence="10">
        <dbReference type="Rhea" id="RHEA:13066"/>
    </physiologicalReaction>
</comment>
<proteinExistence type="inferred from homology"/>
<sequence length="756" mass="84964">MGDCEGLYGIFRFVVSVLCHYDKAKAAKALACLRSVFKSVLSRRFSVVGVPEALLRLAFPDSTQLAQSELLFVNEDFRDRHHKWSAVHFSSGRKSYVRMLKIIPSPLIPKNCSLISNYTLFNVKNHLKPSCYLLSTHQFVEFSFKETHDDYYHREATKLVISFFNDSYQLSQSYINETLENFVHMPKFASKDDVIGIDLSVYGAYHKQGTIYFRVVRVECDGVEVPGEVFAITESTSIYSEKTSQGFLPPVEWELVENENLRSISPILPLGLEDFYNIILRWFTPFFSYHIDDLTPFFIVSGKRGSGKSITLEAVSKKLGVGFNKLDCSNLLASTQTQINANIKTVMRNLTNFSPCVLELYNTQLLSIDSDGIDSEQILSSFSQNIKNLNSDYPFVVVMTCEDINELKPSLVSLCLEHLQISSLNESQRHLNITWLAHRYRITLSEEIHNYITMQTSSFSNSDLQKLLCLSEKERIKGGSEVMETHHIKKILEQMTVVKRGDMKDVEWQDIGGIEAIKKEVISSLLSSQLTSVKRTGVLLHGPPGTGKTLLARAVASQCGRAFISVKGPELLNMYVGQSEANIRQVFSKAKEASPCIIFFDELDSLAPNRGNKSDSGGVMDRVVSQLLTEMDELDSTGNVFILGATNRPDLIDPALLRPGRFDKMIYIGPCEDTESKLKVMSALIRNFNLEEIELENIVNKLPDKLTGANLYAICSSAWMNAAKELIGNGNVSPEAKVVVRQKHFEKAISEVNISF</sequence>
<dbReference type="SMART" id="SM00382">
    <property type="entry name" value="AAA"/>
    <property type="match status" value="1"/>
</dbReference>
<keyword evidence="13" id="KW-1185">Reference proteome</keyword>
<dbReference type="InterPro" id="IPR050168">
    <property type="entry name" value="AAA_ATPase_domain"/>
</dbReference>
<dbReference type="GO" id="GO:0005778">
    <property type="term" value="C:peroxisomal membrane"/>
    <property type="evidence" value="ECO:0007669"/>
    <property type="project" value="TreeGrafter"/>
</dbReference>
<evidence type="ECO:0000256" key="4">
    <source>
        <dbReference type="ARBA" id="ARBA00022741"/>
    </source>
</evidence>